<dbReference type="RefSeq" id="WP_185691374.1">
    <property type="nucleotide sequence ID" value="NZ_JACHVA010000031.1"/>
</dbReference>
<comment type="caution">
    <text evidence="2">The sequence shown here is derived from an EMBL/GenBank/DDBJ whole genome shotgun (WGS) entry which is preliminary data.</text>
</comment>
<sequence length="191" mass="22294">MKSPLVIFLAPLCVFGSEIKKDYHSMLESFKEYENLPLKEEKKEYFREFWDRSIWDAYYQKNPEALTQSLELSGFDVSVSGLIELFQFRPLPFSEQDPERNLDHYKKGSLSLISTPVGDQLSTDSSKSILILHVHENWKHLFYKEDDRLVQLHLIKQGTLTRSKIERIGLEPADADNPDYPPQNSKNQLDD</sequence>
<evidence type="ECO:0000313" key="2">
    <source>
        <dbReference type="EMBL" id="MBC2600632.1"/>
    </source>
</evidence>
<organism evidence="2 3">
    <name type="scientific">Puniceicoccus vermicola</name>
    <dbReference type="NCBI Taxonomy" id="388746"/>
    <lineage>
        <taxon>Bacteria</taxon>
        <taxon>Pseudomonadati</taxon>
        <taxon>Verrucomicrobiota</taxon>
        <taxon>Opitutia</taxon>
        <taxon>Puniceicoccales</taxon>
        <taxon>Puniceicoccaceae</taxon>
        <taxon>Puniceicoccus</taxon>
    </lineage>
</organism>
<evidence type="ECO:0000313" key="3">
    <source>
        <dbReference type="Proteomes" id="UP000525652"/>
    </source>
</evidence>
<evidence type="ECO:0000256" key="1">
    <source>
        <dbReference type="SAM" id="MobiDB-lite"/>
    </source>
</evidence>
<feature type="compositionally biased region" description="Polar residues" evidence="1">
    <location>
        <begin position="182"/>
        <end position="191"/>
    </location>
</feature>
<keyword evidence="3" id="KW-1185">Reference proteome</keyword>
<dbReference type="Proteomes" id="UP000525652">
    <property type="component" value="Unassembled WGS sequence"/>
</dbReference>
<protein>
    <submittedName>
        <fullName evidence="2">Uncharacterized protein</fullName>
    </submittedName>
</protein>
<name>A0A7X1AVK3_9BACT</name>
<gene>
    <name evidence="2" type="ORF">H5P30_02435</name>
</gene>
<dbReference type="AlphaFoldDB" id="A0A7X1AVK3"/>
<proteinExistence type="predicted"/>
<accession>A0A7X1AVK3</accession>
<dbReference type="EMBL" id="JACHVA010000031">
    <property type="protein sequence ID" value="MBC2600632.1"/>
    <property type="molecule type" value="Genomic_DNA"/>
</dbReference>
<reference evidence="2 3" key="1">
    <citation type="submission" date="2020-07" db="EMBL/GenBank/DDBJ databases">
        <authorList>
            <person name="Feng X."/>
        </authorList>
    </citation>
    <scope>NUCLEOTIDE SEQUENCE [LARGE SCALE GENOMIC DNA]</scope>
    <source>
        <strain evidence="2 3">JCM14086</strain>
    </source>
</reference>
<feature type="region of interest" description="Disordered" evidence="1">
    <location>
        <begin position="169"/>
        <end position="191"/>
    </location>
</feature>